<dbReference type="PANTHER" id="PTHR22870">
    <property type="entry name" value="REGULATOR OF CHROMOSOME CONDENSATION"/>
    <property type="match status" value="1"/>
</dbReference>
<organism evidence="4 5">
    <name type="scientific">Natronincola peptidivorans</name>
    <dbReference type="NCBI Taxonomy" id="426128"/>
    <lineage>
        <taxon>Bacteria</taxon>
        <taxon>Bacillati</taxon>
        <taxon>Bacillota</taxon>
        <taxon>Clostridia</taxon>
        <taxon>Peptostreptococcales</taxon>
        <taxon>Natronincolaceae</taxon>
        <taxon>Natronincola</taxon>
    </lineage>
</organism>
<reference evidence="4 5" key="1">
    <citation type="submission" date="2016-10" db="EMBL/GenBank/DDBJ databases">
        <authorList>
            <person name="de Groot N.N."/>
        </authorList>
    </citation>
    <scope>NUCLEOTIDE SEQUENCE [LARGE SCALE GENOMIC DNA]</scope>
    <source>
        <strain evidence="4 5">DSM 18979</strain>
    </source>
</reference>
<feature type="signal peptide" evidence="2">
    <location>
        <begin position="1"/>
        <end position="23"/>
    </location>
</feature>
<dbReference type="PROSITE" id="PS50012">
    <property type="entry name" value="RCC1_3"/>
    <property type="match status" value="7"/>
</dbReference>
<dbReference type="InterPro" id="IPR000408">
    <property type="entry name" value="Reg_chr_condens"/>
</dbReference>
<evidence type="ECO:0000313" key="4">
    <source>
        <dbReference type="EMBL" id="SET81606.1"/>
    </source>
</evidence>
<evidence type="ECO:0000256" key="1">
    <source>
        <dbReference type="ARBA" id="ARBA00022737"/>
    </source>
</evidence>
<dbReference type="InterPro" id="IPR051210">
    <property type="entry name" value="Ub_ligase/GEF_domain"/>
</dbReference>
<dbReference type="OrthoDB" id="27389at2"/>
<accession>A0A1I0HCR5</accession>
<dbReference type="InterPro" id="IPR009091">
    <property type="entry name" value="RCC1/BLIP-II"/>
</dbReference>
<feature type="chain" id="PRO_5039079729" evidence="2">
    <location>
        <begin position="24"/>
        <end position="642"/>
    </location>
</feature>
<dbReference type="PRINTS" id="PR00633">
    <property type="entry name" value="RCCNDNSATION"/>
</dbReference>
<keyword evidence="5" id="KW-1185">Reference proteome</keyword>
<feature type="domain" description="RCC1-like" evidence="3">
    <location>
        <begin position="236"/>
        <end position="479"/>
    </location>
</feature>
<dbReference type="EMBL" id="FOHU01000039">
    <property type="protein sequence ID" value="SET81606.1"/>
    <property type="molecule type" value="Genomic_DNA"/>
</dbReference>
<dbReference type="SUPFAM" id="SSF50985">
    <property type="entry name" value="RCC1/BLIP-II"/>
    <property type="match status" value="2"/>
</dbReference>
<dbReference type="Gene3D" id="2.130.10.30">
    <property type="entry name" value="Regulator of chromosome condensation 1/beta-lactamase-inhibitor protein II"/>
    <property type="match status" value="3"/>
</dbReference>
<evidence type="ECO:0000259" key="3">
    <source>
        <dbReference type="Pfam" id="PF25390"/>
    </source>
</evidence>
<proteinExistence type="predicted"/>
<dbReference type="Pfam" id="PF25390">
    <property type="entry name" value="WD40_RLD"/>
    <property type="match status" value="1"/>
</dbReference>
<dbReference type="Pfam" id="PF00415">
    <property type="entry name" value="RCC1"/>
    <property type="match status" value="2"/>
</dbReference>
<keyword evidence="2" id="KW-0732">Signal</keyword>
<keyword evidence="1" id="KW-0677">Repeat</keyword>
<evidence type="ECO:0000313" key="5">
    <source>
        <dbReference type="Proteomes" id="UP000199568"/>
    </source>
</evidence>
<gene>
    <name evidence="4" type="ORF">SAMN05660297_03599</name>
</gene>
<dbReference type="AlphaFoldDB" id="A0A1I0HCR5"/>
<sequence length="642" mass="67426">MKKRLLSLILVLLLCVTLAPVAAASTTAENNSVSVGYAAVVITANKDLYFWGAEGRTGILEPQKVLSNVEFASTNGSMGLAVAITTSKDLYVWGGNVYGQAGNGSSGRFETQRNPFKVLSNVASVTSDGYSVAAITTNGDLYTWGRNQYGQLGNGKSGQEEIQSTPKKVLSNIASVAMSKGTNNWGMIAAVATNGDLYTWGRNDYGQVGNGKSGDGEVQKTPVKILSNVASLPSNEGHGAAITTNGDLYTWGTNWFGQVGTGTRTHQTTPVKVLSDVVSVFTSSTTLAITTNGDLYGWGYTEMGQVGNGKQFPEDSQTTPVKVLSNVVSVTASHTNTAAITTNGDLYCWGEGGDFQIGNESFRSQATPFKVLSNVASFTNELGSNPAAVTKNGDLYTWGNNLHGQIGNGEGGMGSDPLNWGIKQKVPVKVLSNVVSASIIDSVSSALTKNGDLYTWGFNEYASVGNGTKTNQTTPVKVLSNVLLSNSAAQTPEIKVAPTPEIKAAPTASKVLVDGKNVSFEAYNIAGNNYFKLRDLAKVVSGTGKQFAVGYDNATKAITLTSGNAYTATGSELSKGDGKAKTATTTTSKVYVDGKETPFMAYNIGGNNYFKLGDLAKVFDFGVGWNGVTNTITIDTSIGYTK</sequence>
<dbReference type="Proteomes" id="UP000199568">
    <property type="component" value="Unassembled WGS sequence"/>
</dbReference>
<dbReference type="STRING" id="426128.SAMN05660297_03599"/>
<dbReference type="RefSeq" id="WP_090447046.1">
    <property type="nucleotide sequence ID" value="NZ_FOHU01000039.1"/>
</dbReference>
<name>A0A1I0HCR5_9FIRM</name>
<dbReference type="PANTHER" id="PTHR22870:SF408">
    <property type="entry name" value="OS09G0560450 PROTEIN"/>
    <property type="match status" value="1"/>
</dbReference>
<dbReference type="InterPro" id="IPR058923">
    <property type="entry name" value="RCC1-like_dom"/>
</dbReference>
<evidence type="ECO:0000256" key="2">
    <source>
        <dbReference type="SAM" id="SignalP"/>
    </source>
</evidence>
<protein>
    <submittedName>
        <fullName evidence="4">Alpha-tubulin suppressor</fullName>
    </submittedName>
</protein>